<dbReference type="EMBL" id="CM004469">
    <property type="protein sequence ID" value="OCT92127.1"/>
    <property type="molecule type" value="Genomic_DNA"/>
</dbReference>
<evidence type="ECO:0000313" key="1">
    <source>
        <dbReference type="EMBL" id="OCT92127.1"/>
    </source>
</evidence>
<reference evidence="2" key="1">
    <citation type="journal article" date="2016" name="Nature">
        <title>Genome evolution in the allotetraploid frog Xenopus laevis.</title>
        <authorList>
            <person name="Session A.M."/>
            <person name="Uno Y."/>
            <person name="Kwon T."/>
            <person name="Chapman J.A."/>
            <person name="Toyoda A."/>
            <person name="Takahashi S."/>
            <person name="Fukui A."/>
            <person name="Hikosaka A."/>
            <person name="Suzuki A."/>
            <person name="Kondo M."/>
            <person name="van Heeringen S.J."/>
            <person name="Quigley I."/>
            <person name="Heinz S."/>
            <person name="Ogino H."/>
            <person name="Ochi H."/>
            <person name="Hellsten U."/>
            <person name="Lyons J.B."/>
            <person name="Simakov O."/>
            <person name="Putnam N."/>
            <person name="Stites J."/>
            <person name="Kuroki Y."/>
            <person name="Tanaka T."/>
            <person name="Michiue T."/>
            <person name="Watanabe M."/>
            <person name="Bogdanovic O."/>
            <person name="Lister R."/>
            <person name="Georgiou G."/>
            <person name="Paranjpe S.S."/>
            <person name="van Kruijsbergen I."/>
            <person name="Shu S."/>
            <person name="Carlson J."/>
            <person name="Kinoshita T."/>
            <person name="Ohta Y."/>
            <person name="Mawaribuchi S."/>
            <person name="Jenkins J."/>
            <person name="Grimwood J."/>
            <person name="Schmutz J."/>
            <person name="Mitros T."/>
            <person name="Mozaffari S.V."/>
            <person name="Suzuki Y."/>
            <person name="Haramoto Y."/>
            <person name="Yamamoto T.S."/>
            <person name="Takagi C."/>
            <person name="Heald R."/>
            <person name="Miller K."/>
            <person name="Haudenschild C."/>
            <person name="Kitzman J."/>
            <person name="Nakayama T."/>
            <person name="Izutsu Y."/>
            <person name="Robert J."/>
            <person name="Fortriede J."/>
            <person name="Burns K."/>
            <person name="Lotay V."/>
            <person name="Karimi K."/>
            <person name="Yasuoka Y."/>
            <person name="Dichmann D.S."/>
            <person name="Flajnik M.F."/>
            <person name="Houston D.W."/>
            <person name="Shendure J."/>
            <person name="DuPasquier L."/>
            <person name="Vize P.D."/>
            <person name="Zorn A.M."/>
            <person name="Ito M."/>
            <person name="Marcotte E.M."/>
            <person name="Wallingford J.B."/>
            <person name="Ito Y."/>
            <person name="Asashima M."/>
            <person name="Ueno N."/>
            <person name="Matsuda Y."/>
            <person name="Veenstra G.J."/>
            <person name="Fujiyama A."/>
            <person name="Harland R.M."/>
            <person name="Taira M."/>
            <person name="Rokhsar D.S."/>
        </authorList>
    </citation>
    <scope>NUCLEOTIDE SEQUENCE [LARGE SCALE GENOMIC DNA]</scope>
    <source>
        <strain evidence="2">J</strain>
    </source>
</reference>
<evidence type="ECO:0000313" key="2">
    <source>
        <dbReference type="Proteomes" id="UP000694892"/>
    </source>
</evidence>
<dbReference type="PANTHER" id="PTHR21301:SF12">
    <property type="match status" value="1"/>
</dbReference>
<protein>
    <submittedName>
        <fullName evidence="1">Uncharacterized protein</fullName>
    </submittedName>
</protein>
<dbReference type="Proteomes" id="UP000694892">
    <property type="component" value="Chromosome 2S"/>
</dbReference>
<name>A0A974DK41_XENLA</name>
<accession>A0A974DK41</accession>
<gene>
    <name evidence="1" type="ORF">XELAEV_18015184mg</name>
</gene>
<organism evidence="1 2">
    <name type="scientific">Xenopus laevis</name>
    <name type="common">African clawed frog</name>
    <dbReference type="NCBI Taxonomy" id="8355"/>
    <lineage>
        <taxon>Eukaryota</taxon>
        <taxon>Metazoa</taxon>
        <taxon>Chordata</taxon>
        <taxon>Craniata</taxon>
        <taxon>Vertebrata</taxon>
        <taxon>Euteleostomi</taxon>
        <taxon>Amphibia</taxon>
        <taxon>Batrachia</taxon>
        <taxon>Anura</taxon>
        <taxon>Pipoidea</taxon>
        <taxon>Pipidae</taxon>
        <taxon>Xenopodinae</taxon>
        <taxon>Xenopus</taxon>
        <taxon>Xenopus</taxon>
    </lineage>
</organism>
<dbReference type="AlphaFoldDB" id="A0A974DK41"/>
<dbReference type="PANTHER" id="PTHR21301">
    <property type="entry name" value="REVERSE TRANSCRIPTASE"/>
    <property type="match status" value="1"/>
</dbReference>
<proteinExistence type="predicted"/>
<sequence>MNCDSLRLEFLDIKIKKNQEGLVSTNLYQKKTCIEGIPKRQYLRLRRICSLNEDFKQEAYKLYQRFKMRGYKTRTLHQAYQWAVAQNREDLLHRNRPGKRKTSTNTNTQTRLIMSYNQNDRDPTLSKLVAPHPSFTYRRNTSIGDLLTHSHFQKQSRQTCCKMPGSYRCGSCEQCGHMKPFWARRHGYCQTHNYTGSYFQGIDRLHGDLRGGDLDNKLLHLETTWMFRLNTYKMEFGLNGHLNFQAFINK</sequence>